<name>A0A0M3HKY6_ASCLU</name>
<feature type="region of interest" description="Disordered" evidence="1">
    <location>
        <begin position="1"/>
        <end position="23"/>
    </location>
</feature>
<evidence type="ECO:0000256" key="1">
    <source>
        <dbReference type="SAM" id="MobiDB-lite"/>
    </source>
</evidence>
<dbReference type="WBParaSite" id="ALUE_0000218101-mRNA-1">
    <property type="protein sequence ID" value="ALUE_0000218101-mRNA-1"/>
    <property type="gene ID" value="ALUE_0000218101"/>
</dbReference>
<accession>A0A0M3HKY6</accession>
<dbReference type="AlphaFoldDB" id="A0A0M3HKY6"/>
<proteinExistence type="predicted"/>
<keyword evidence="2" id="KW-1185">Reference proteome</keyword>
<dbReference type="Proteomes" id="UP000036681">
    <property type="component" value="Unplaced"/>
</dbReference>
<evidence type="ECO:0000313" key="3">
    <source>
        <dbReference type="WBParaSite" id="ALUE_0000218101-mRNA-1"/>
    </source>
</evidence>
<sequence length="114" mass="12852">MQSAGSVYESAKRFKYAKGSRKERPRPLHLHYFIIYGYCGRLEAIKMERVEGRDTTLGDVRENVDRRTSVPVTGGDGYCGCWSSTGDLLKMGYKFYAQGRLCNKVLISLIGCRG</sequence>
<evidence type="ECO:0000313" key="2">
    <source>
        <dbReference type="Proteomes" id="UP000036681"/>
    </source>
</evidence>
<organism evidence="2 3">
    <name type="scientific">Ascaris lumbricoides</name>
    <name type="common">Giant roundworm</name>
    <dbReference type="NCBI Taxonomy" id="6252"/>
    <lineage>
        <taxon>Eukaryota</taxon>
        <taxon>Metazoa</taxon>
        <taxon>Ecdysozoa</taxon>
        <taxon>Nematoda</taxon>
        <taxon>Chromadorea</taxon>
        <taxon>Rhabditida</taxon>
        <taxon>Spirurina</taxon>
        <taxon>Ascaridomorpha</taxon>
        <taxon>Ascaridoidea</taxon>
        <taxon>Ascarididae</taxon>
        <taxon>Ascaris</taxon>
    </lineage>
</organism>
<reference evidence="3" key="1">
    <citation type="submission" date="2017-02" db="UniProtKB">
        <authorList>
            <consortium name="WormBaseParasite"/>
        </authorList>
    </citation>
    <scope>IDENTIFICATION</scope>
</reference>
<protein>
    <submittedName>
        <fullName evidence="3">Uncharacterized protein</fullName>
    </submittedName>
</protein>